<sequence>MEEKAMRFAITDKHAAPALDGRLSKSELTSLKETDPPPRTGRVRTRLSPLALVQNTRTIWFVLICRISQTCIHPPDNRVQNPFL</sequence>
<feature type="region of interest" description="Disordered" evidence="1">
    <location>
        <begin position="20"/>
        <end position="43"/>
    </location>
</feature>
<accession>A0AAE1E5S1</accession>
<dbReference type="EMBL" id="JAWDGP010001166">
    <property type="protein sequence ID" value="KAK3793873.1"/>
    <property type="molecule type" value="Genomic_DNA"/>
</dbReference>
<proteinExistence type="predicted"/>
<dbReference type="AlphaFoldDB" id="A0AAE1E5S1"/>
<keyword evidence="3" id="KW-1185">Reference proteome</keyword>
<gene>
    <name evidence="2" type="ORF">RRG08_033450</name>
</gene>
<feature type="compositionally biased region" description="Basic and acidic residues" evidence="1">
    <location>
        <begin position="22"/>
        <end position="36"/>
    </location>
</feature>
<evidence type="ECO:0000313" key="2">
    <source>
        <dbReference type="EMBL" id="KAK3793873.1"/>
    </source>
</evidence>
<protein>
    <submittedName>
        <fullName evidence="2">Uncharacterized protein</fullName>
    </submittedName>
</protein>
<organism evidence="2 3">
    <name type="scientific">Elysia crispata</name>
    <name type="common">lettuce slug</name>
    <dbReference type="NCBI Taxonomy" id="231223"/>
    <lineage>
        <taxon>Eukaryota</taxon>
        <taxon>Metazoa</taxon>
        <taxon>Spiralia</taxon>
        <taxon>Lophotrochozoa</taxon>
        <taxon>Mollusca</taxon>
        <taxon>Gastropoda</taxon>
        <taxon>Heterobranchia</taxon>
        <taxon>Euthyneura</taxon>
        <taxon>Panpulmonata</taxon>
        <taxon>Sacoglossa</taxon>
        <taxon>Placobranchoidea</taxon>
        <taxon>Plakobranchidae</taxon>
        <taxon>Elysia</taxon>
    </lineage>
</organism>
<dbReference type="Proteomes" id="UP001283361">
    <property type="component" value="Unassembled WGS sequence"/>
</dbReference>
<reference evidence="2" key="1">
    <citation type="journal article" date="2023" name="G3 (Bethesda)">
        <title>A reference genome for the long-term kleptoplast-retaining sea slug Elysia crispata morphotype clarki.</title>
        <authorList>
            <person name="Eastman K.E."/>
            <person name="Pendleton A.L."/>
            <person name="Shaikh M.A."/>
            <person name="Suttiyut T."/>
            <person name="Ogas R."/>
            <person name="Tomko P."/>
            <person name="Gavelis G."/>
            <person name="Widhalm J.R."/>
            <person name="Wisecaver J.H."/>
        </authorList>
    </citation>
    <scope>NUCLEOTIDE SEQUENCE</scope>
    <source>
        <strain evidence="2">ECLA1</strain>
    </source>
</reference>
<evidence type="ECO:0000313" key="3">
    <source>
        <dbReference type="Proteomes" id="UP001283361"/>
    </source>
</evidence>
<comment type="caution">
    <text evidence="2">The sequence shown here is derived from an EMBL/GenBank/DDBJ whole genome shotgun (WGS) entry which is preliminary data.</text>
</comment>
<name>A0AAE1E5S1_9GAST</name>
<evidence type="ECO:0000256" key="1">
    <source>
        <dbReference type="SAM" id="MobiDB-lite"/>
    </source>
</evidence>